<evidence type="ECO:0000256" key="3">
    <source>
        <dbReference type="ARBA" id="ARBA00022670"/>
    </source>
</evidence>
<keyword evidence="10 11" id="KW-0472">Membrane</keyword>
<evidence type="ECO:0000256" key="4">
    <source>
        <dbReference type="ARBA" id="ARBA00022692"/>
    </source>
</evidence>
<evidence type="ECO:0000256" key="5">
    <source>
        <dbReference type="ARBA" id="ARBA00022723"/>
    </source>
</evidence>
<dbReference type="GO" id="GO:0006508">
    <property type="term" value="P:proteolysis"/>
    <property type="evidence" value="ECO:0007669"/>
    <property type="project" value="UniProtKB-KW"/>
</dbReference>
<dbReference type="RefSeq" id="WP_230741824.1">
    <property type="nucleotide sequence ID" value="NZ_PGCK01000006.1"/>
</dbReference>
<evidence type="ECO:0000256" key="6">
    <source>
        <dbReference type="ARBA" id="ARBA00022801"/>
    </source>
</evidence>
<dbReference type="Proteomes" id="UP001320159">
    <property type="component" value="Unassembled WGS sequence"/>
</dbReference>
<dbReference type="AlphaFoldDB" id="A0AAP2W7E4"/>
<feature type="transmembrane region" description="Helical" evidence="11">
    <location>
        <begin position="146"/>
        <end position="171"/>
    </location>
</feature>
<comment type="caution">
    <text evidence="13">The sequence shown here is derived from an EMBL/GenBank/DDBJ whole genome shotgun (WGS) entry which is preliminary data.</text>
</comment>
<evidence type="ECO:0000256" key="1">
    <source>
        <dbReference type="ARBA" id="ARBA00009779"/>
    </source>
</evidence>
<feature type="binding site" evidence="11">
    <location>
        <position position="140"/>
    </location>
    <ligand>
        <name>Zn(2+)</name>
        <dbReference type="ChEBI" id="CHEBI:29105"/>
        <note>catalytic</note>
    </ligand>
</feature>
<keyword evidence="7 11" id="KW-0862">Zinc</keyword>
<comment type="cofactor">
    <cofactor evidence="11">
        <name>Zn(2+)</name>
        <dbReference type="ChEBI" id="CHEBI:29105"/>
    </cofactor>
    <text evidence="11">Binds 1 zinc ion per subunit.</text>
</comment>
<evidence type="ECO:0000313" key="13">
    <source>
        <dbReference type="EMBL" id="MCD1294986.1"/>
    </source>
</evidence>
<feature type="transmembrane region" description="Helical" evidence="11">
    <location>
        <begin position="12"/>
        <end position="31"/>
    </location>
</feature>
<dbReference type="PANTHER" id="PTHR43221:SF2">
    <property type="entry name" value="PROTEASE HTPX HOMOLOG"/>
    <property type="match status" value="1"/>
</dbReference>
<evidence type="ECO:0000313" key="14">
    <source>
        <dbReference type="Proteomes" id="UP001320159"/>
    </source>
</evidence>
<evidence type="ECO:0000259" key="12">
    <source>
        <dbReference type="Pfam" id="PF01435"/>
    </source>
</evidence>
<evidence type="ECO:0000256" key="9">
    <source>
        <dbReference type="ARBA" id="ARBA00023049"/>
    </source>
</evidence>
<keyword evidence="14" id="KW-1185">Reference proteome</keyword>
<dbReference type="Pfam" id="PF01435">
    <property type="entry name" value="Peptidase_M48"/>
    <property type="match status" value="1"/>
</dbReference>
<keyword evidence="5 11" id="KW-0479">Metal-binding</keyword>
<dbReference type="EC" id="3.4.24.-" evidence="11"/>
<feature type="active site" evidence="11">
    <location>
        <position position="137"/>
    </location>
</feature>
<feature type="domain" description="Peptidase M48" evidence="12">
    <location>
        <begin position="72"/>
        <end position="281"/>
    </location>
</feature>
<dbReference type="InterPro" id="IPR050083">
    <property type="entry name" value="HtpX_protease"/>
</dbReference>
<feature type="binding site" evidence="11">
    <location>
        <position position="209"/>
    </location>
    <ligand>
        <name>Zn(2+)</name>
        <dbReference type="ChEBI" id="CHEBI:29105"/>
        <note>catalytic</note>
    </ligand>
</feature>
<keyword evidence="3 11" id="KW-0645">Protease</keyword>
<dbReference type="GO" id="GO:0008270">
    <property type="term" value="F:zinc ion binding"/>
    <property type="evidence" value="ECO:0007669"/>
    <property type="project" value="UniProtKB-UniRule"/>
</dbReference>
<evidence type="ECO:0000256" key="2">
    <source>
        <dbReference type="ARBA" id="ARBA00022475"/>
    </source>
</evidence>
<dbReference type="EMBL" id="PGCK01000006">
    <property type="protein sequence ID" value="MCD1294986.1"/>
    <property type="molecule type" value="Genomic_DNA"/>
</dbReference>
<accession>A0AAP2W7E4</accession>
<keyword evidence="9 11" id="KW-0482">Metalloprotease</keyword>
<keyword evidence="4 11" id="KW-0812">Transmembrane</keyword>
<keyword evidence="6 11" id="KW-0378">Hydrolase</keyword>
<sequence>MYTKWGMTIRKIFVYGTLFVLLFLAVGVLIYFNVSPFLIALLSGGFLFIQYFFSDKLVLWSTGAKVVKDVEAPALHAIIEKLCSQMGLPKPRIAIMQNDMPNAFATGRNRKNAVVAVTTGILRVLNERELEGVLAHELSHIKNRDMFVVTFASFVVSLVSFVIYILLSSFMARGSDSSYGSSYTAWMISILLSNTLGVILVNTISRYREYGADRGAAYATGNPDGLINALKKISGARYSPSSVSSLTSAKCLCIQSLTGRGLMELFSTHPPIEKRIAELERIRSEIRGY</sequence>
<proteinExistence type="inferred from homology"/>
<evidence type="ECO:0000256" key="10">
    <source>
        <dbReference type="ARBA" id="ARBA00023136"/>
    </source>
</evidence>
<dbReference type="PANTHER" id="PTHR43221">
    <property type="entry name" value="PROTEASE HTPX"/>
    <property type="match status" value="1"/>
</dbReference>
<dbReference type="InterPro" id="IPR001915">
    <property type="entry name" value="Peptidase_M48"/>
</dbReference>
<gene>
    <name evidence="11" type="primary">htpX</name>
    <name evidence="13" type="ORF">CUJ83_08245</name>
</gene>
<organism evidence="13 14">
    <name type="scientific">Methanooceanicella nereidis</name>
    <dbReference type="NCBI Taxonomy" id="2052831"/>
    <lineage>
        <taxon>Archaea</taxon>
        <taxon>Methanobacteriati</taxon>
        <taxon>Methanobacteriota</taxon>
        <taxon>Stenosarchaea group</taxon>
        <taxon>Methanomicrobia</taxon>
        <taxon>Methanocellales</taxon>
        <taxon>Methanocellaceae</taxon>
        <taxon>Methanooceanicella</taxon>
    </lineage>
</organism>
<name>A0AAP2W7E4_9EURY</name>
<feature type="transmembrane region" description="Helical" evidence="11">
    <location>
        <begin position="37"/>
        <end position="53"/>
    </location>
</feature>
<protein>
    <recommendedName>
        <fullName evidence="11">Protease HtpX homolog</fullName>
        <ecNumber evidence="11">3.4.24.-</ecNumber>
    </recommendedName>
</protein>
<keyword evidence="2 11" id="KW-1003">Cell membrane</keyword>
<dbReference type="Gene3D" id="3.30.2010.10">
    <property type="entry name" value="Metalloproteases ('zincins'), catalytic domain"/>
    <property type="match status" value="1"/>
</dbReference>
<keyword evidence="8 11" id="KW-1133">Transmembrane helix</keyword>
<comment type="similarity">
    <text evidence="1 11">Belongs to the peptidase M48B family.</text>
</comment>
<reference evidence="13 14" key="1">
    <citation type="submission" date="2017-11" db="EMBL/GenBank/DDBJ databases">
        <title>Isolation and Characterization of Family Methanocellaceae Species from Potential Methane Hydrate Area Offshore Southwestern Taiwan.</title>
        <authorList>
            <person name="Zhang W.-L."/>
            <person name="Chen W.-C."/>
            <person name="Lai M.-C."/>
            <person name="Chen S.-C."/>
        </authorList>
    </citation>
    <scope>NUCLEOTIDE SEQUENCE [LARGE SCALE GENOMIC DNA]</scope>
    <source>
        <strain evidence="13 14">CWC-04</strain>
    </source>
</reference>
<dbReference type="InterPro" id="IPR022919">
    <property type="entry name" value="Pept_M48_protease_HtpX"/>
</dbReference>
<comment type="subcellular location">
    <subcellularLocation>
        <location evidence="11">Cell membrane</location>
        <topology evidence="11">Multi-pass membrane protein</topology>
    </subcellularLocation>
</comment>
<dbReference type="GO" id="GO:0004222">
    <property type="term" value="F:metalloendopeptidase activity"/>
    <property type="evidence" value="ECO:0007669"/>
    <property type="project" value="UniProtKB-UniRule"/>
</dbReference>
<evidence type="ECO:0000256" key="7">
    <source>
        <dbReference type="ARBA" id="ARBA00022833"/>
    </source>
</evidence>
<feature type="binding site" evidence="11">
    <location>
        <position position="136"/>
    </location>
    <ligand>
        <name>Zn(2+)</name>
        <dbReference type="ChEBI" id="CHEBI:29105"/>
        <note>catalytic</note>
    </ligand>
</feature>
<dbReference type="CDD" id="cd07327">
    <property type="entry name" value="M48B_HtpX_like"/>
    <property type="match status" value="1"/>
</dbReference>
<dbReference type="HAMAP" id="MF_00188">
    <property type="entry name" value="Pept_M48_protease_HtpX"/>
    <property type="match status" value="1"/>
</dbReference>
<evidence type="ECO:0000256" key="8">
    <source>
        <dbReference type="ARBA" id="ARBA00022989"/>
    </source>
</evidence>
<evidence type="ECO:0000256" key="11">
    <source>
        <dbReference type="HAMAP-Rule" id="MF_00188"/>
    </source>
</evidence>
<dbReference type="GO" id="GO:0005886">
    <property type="term" value="C:plasma membrane"/>
    <property type="evidence" value="ECO:0007669"/>
    <property type="project" value="UniProtKB-SubCell"/>
</dbReference>
<feature type="transmembrane region" description="Helical" evidence="11">
    <location>
        <begin position="183"/>
        <end position="204"/>
    </location>
</feature>